<comment type="caution">
    <text evidence="1">The sequence shown here is derived from an EMBL/GenBank/DDBJ whole genome shotgun (WGS) entry which is preliminary data.</text>
</comment>
<evidence type="ECO:0008006" key="3">
    <source>
        <dbReference type="Google" id="ProtNLM"/>
    </source>
</evidence>
<reference evidence="1" key="1">
    <citation type="submission" date="2021-01" db="EMBL/GenBank/DDBJ databases">
        <authorList>
            <consortium name="Genoscope - CEA"/>
            <person name="William W."/>
        </authorList>
    </citation>
    <scope>NUCLEOTIDE SEQUENCE</scope>
</reference>
<accession>A0A8S1MTU7</accession>
<protein>
    <recommendedName>
        <fullName evidence="3">RING-type domain-containing protein</fullName>
    </recommendedName>
</protein>
<dbReference type="OMA" id="DCYHFYH"/>
<dbReference type="EMBL" id="CAJJDM010000066">
    <property type="protein sequence ID" value="CAD8080726.1"/>
    <property type="molecule type" value="Genomic_DNA"/>
</dbReference>
<proteinExistence type="predicted"/>
<dbReference type="AlphaFoldDB" id="A0A8S1MTU7"/>
<dbReference type="Proteomes" id="UP000688137">
    <property type="component" value="Unassembled WGS sequence"/>
</dbReference>
<evidence type="ECO:0000313" key="2">
    <source>
        <dbReference type="Proteomes" id="UP000688137"/>
    </source>
</evidence>
<organism evidence="1 2">
    <name type="scientific">Paramecium primaurelia</name>
    <dbReference type="NCBI Taxonomy" id="5886"/>
    <lineage>
        <taxon>Eukaryota</taxon>
        <taxon>Sar</taxon>
        <taxon>Alveolata</taxon>
        <taxon>Ciliophora</taxon>
        <taxon>Intramacronucleata</taxon>
        <taxon>Oligohymenophorea</taxon>
        <taxon>Peniculida</taxon>
        <taxon>Parameciidae</taxon>
        <taxon>Paramecium</taxon>
    </lineage>
</organism>
<keyword evidence="2" id="KW-1185">Reference proteome</keyword>
<name>A0A8S1MTU7_PARPR</name>
<gene>
    <name evidence="1" type="ORF">PPRIM_AZ9-3.1.T0640134</name>
</gene>
<evidence type="ECO:0000313" key="1">
    <source>
        <dbReference type="EMBL" id="CAD8080726.1"/>
    </source>
</evidence>
<sequence length="395" mass="47321">MSTQISNQKIKFLGEYSYNPPQNLIQQQNYQNNLPNHQHTQNSNPKISVRQTPYLNNSEPIKARSSSQFQVPLNPIHNTFQNHNQMNLYEKTYEKSINKPQIKDEYLNTQYSQQQKNISDNYQQSINCQSYVYKINDGNNNSYNTKQQYQNQPQIHNLIQNRNNDTNNQNYQKSYSQHINQQFLQSNQNNNSEFNCRQISRNGQLNYYNNNQYQAQNYPTGNEFIKNQEHISIVQPSIEQKQQQQNQQFQQDDNIEVSEDLTQSIAKSISYSCKHCEARIFHEIIQLDCYHFYHPQCFEDHLNQQINVQTYRPLKCHCQKKISESQIKNVLNLNQKSDLIDKLLKKQISTIYKMYFKIQQLQKCSQCNFFWVADQKDSFQKTYYCQQCEKNYYKK</sequence>